<keyword evidence="2" id="KW-0560">Oxidoreductase</keyword>
<accession>A0A2T2P8E5</accession>
<name>A0A2T2P8E5_CORCC</name>
<dbReference type="Pfam" id="PF00264">
    <property type="entry name" value="Tyrosinase"/>
    <property type="match status" value="1"/>
</dbReference>
<dbReference type="PANTHER" id="PTHR11474">
    <property type="entry name" value="TYROSINASE FAMILY MEMBER"/>
    <property type="match status" value="1"/>
</dbReference>
<dbReference type="GO" id="GO:0046872">
    <property type="term" value="F:metal ion binding"/>
    <property type="evidence" value="ECO:0007669"/>
    <property type="project" value="UniProtKB-KW"/>
</dbReference>
<feature type="chain" id="PRO_5015679140" evidence="3">
    <location>
        <begin position="29"/>
        <end position="372"/>
    </location>
</feature>
<feature type="domain" description="Tyrosinase copper-binding" evidence="4">
    <location>
        <begin position="113"/>
        <end position="130"/>
    </location>
</feature>
<dbReference type="PROSITE" id="PS00497">
    <property type="entry name" value="TYROSINASE_1"/>
    <property type="match status" value="1"/>
</dbReference>
<dbReference type="AlphaFoldDB" id="A0A2T2P8E5"/>
<protein>
    <submittedName>
        <fullName evidence="6">Di-copper centre-containing protein</fullName>
    </submittedName>
</protein>
<organism evidence="6 7">
    <name type="scientific">Corynespora cassiicola Philippines</name>
    <dbReference type="NCBI Taxonomy" id="1448308"/>
    <lineage>
        <taxon>Eukaryota</taxon>
        <taxon>Fungi</taxon>
        <taxon>Dikarya</taxon>
        <taxon>Ascomycota</taxon>
        <taxon>Pezizomycotina</taxon>
        <taxon>Dothideomycetes</taxon>
        <taxon>Pleosporomycetidae</taxon>
        <taxon>Pleosporales</taxon>
        <taxon>Corynesporascaceae</taxon>
        <taxon>Corynespora</taxon>
    </lineage>
</organism>
<reference evidence="6 7" key="1">
    <citation type="journal article" date="2018" name="Front. Microbiol.">
        <title>Genome-Wide Analysis of Corynespora cassiicola Leaf Fall Disease Putative Effectors.</title>
        <authorList>
            <person name="Lopez D."/>
            <person name="Ribeiro S."/>
            <person name="Label P."/>
            <person name="Fumanal B."/>
            <person name="Venisse J.S."/>
            <person name="Kohler A."/>
            <person name="de Oliveira R.R."/>
            <person name="Labutti K."/>
            <person name="Lipzen A."/>
            <person name="Lail K."/>
            <person name="Bauer D."/>
            <person name="Ohm R.A."/>
            <person name="Barry K.W."/>
            <person name="Spatafora J."/>
            <person name="Grigoriev I.V."/>
            <person name="Martin F.M."/>
            <person name="Pujade-Renaud V."/>
        </authorList>
    </citation>
    <scope>NUCLEOTIDE SEQUENCE [LARGE SCALE GENOMIC DNA]</scope>
    <source>
        <strain evidence="6 7">Philippines</strain>
    </source>
</reference>
<dbReference type="PRINTS" id="PR00092">
    <property type="entry name" value="TYROSINASE"/>
</dbReference>
<gene>
    <name evidence="6" type="ORF">BS50DRAFT_605632</name>
</gene>
<evidence type="ECO:0000256" key="2">
    <source>
        <dbReference type="ARBA" id="ARBA00023002"/>
    </source>
</evidence>
<dbReference type="STRING" id="1448308.A0A2T2P8E5"/>
<dbReference type="InterPro" id="IPR050316">
    <property type="entry name" value="Tyrosinase/Hemocyanin"/>
</dbReference>
<dbReference type="GO" id="GO:0016491">
    <property type="term" value="F:oxidoreductase activity"/>
    <property type="evidence" value="ECO:0007669"/>
    <property type="project" value="UniProtKB-KW"/>
</dbReference>
<proteinExistence type="predicted"/>
<dbReference type="OrthoDB" id="6132182at2759"/>
<dbReference type="Gene3D" id="1.10.1280.10">
    <property type="entry name" value="Di-copper center containing domain from catechol oxidase"/>
    <property type="match status" value="1"/>
</dbReference>
<evidence type="ECO:0000259" key="5">
    <source>
        <dbReference type="PROSITE" id="PS00498"/>
    </source>
</evidence>
<evidence type="ECO:0000256" key="1">
    <source>
        <dbReference type="ARBA" id="ARBA00022723"/>
    </source>
</evidence>
<evidence type="ECO:0000259" key="4">
    <source>
        <dbReference type="PROSITE" id="PS00497"/>
    </source>
</evidence>
<dbReference type="PANTHER" id="PTHR11474:SF125">
    <property type="entry name" value="N-ACETYL-6-HYDROXYTRYPTOPHAN OXIDASE IVOB-RELATED"/>
    <property type="match status" value="1"/>
</dbReference>
<keyword evidence="3" id="KW-0732">Signal</keyword>
<keyword evidence="7" id="KW-1185">Reference proteome</keyword>
<feature type="domain" description="Tyrosinase copper-binding" evidence="5">
    <location>
        <begin position="294"/>
        <end position="305"/>
    </location>
</feature>
<keyword evidence="1" id="KW-0479">Metal-binding</keyword>
<dbReference type="Proteomes" id="UP000240883">
    <property type="component" value="Unassembled WGS sequence"/>
</dbReference>
<dbReference type="InterPro" id="IPR008922">
    <property type="entry name" value="Di-copper_centre_dom_sf"/>
</dbReference>
<dbReference type="InterPro" id="IPR002227">
    <property type="entry name" value="Tyrosinase_Cu-bd"/>
</dbReference>
<feature type="signal peptide" evidence="3">
    <location>
        <begin position="1"/>
        <end position="28"/>
    </location>
</feature>
<evidence type="ECO:0000313" key="6">
    <source>
        <dbReference type="EMBL" id="PSN73923.1"/>
    </source>
</evidence>
<sequence>MVGLEFSRGLYILLIASLFLAVLCAADAVGDLQTKGRAAVDAQIAKSATCTKNKLQVRREWGDITATEKRAYIAAVLCITQKPSKLPTAQYPGAKTRYDDFVAIHIKNSLTIHGTGNFLSWHRYFTWAYEQALRNECGYTGTQPYWDWGRWASSPETSPIFDGSDTSMSGQGAKVAHRSNGIKPAGEGGGCIEKGPFKNMTVNLGPMAAMADTTPPRNPQTNGLGYNPRCIKRDLSNYLSQRDCTTAKIAALITDSKEVGAFQNQMQAQNGVHVGGHFTISGDPGSDFYVSPGDPAFWLHHSMIDRTWHIWQTQDYANRQQVISGGTSMMGGGKVASLEDDIDLEVLNVDGKAYKIKDLVSTVGGPFCYVYE</sequence>
<dbReference type="SUPFAM" id="SSF48056">
    <property type="entry name" value="Di-copper centre-containing domain"/>
    <property type="match status" value="1"/>
</dbReference>
<dbReference type="EMBL" id="KZ678128">
    <property type="protein sequence ID" value="PSN73923.1"/>
    <property type="molecule type" value="Genomic_DNA"/>
</dbReference>
<evidence type="ECO:0000313" key="7">
    <source>
        <dbReference type="Proteomes" id="UP000240883"/>
    </source>
</evidence>
<dbReference type="PROSITE" id="PS00498">
    <property type="entry name" value="TYROSINASE_2"/>
    <property type="match status" value="1"/>
</dbReference>
<evidence type="ECO:0000256" key="3">
    <source>
        <dbReference type="SAM" id="SignalP"/>
    </source>
</evidence>